<dbReference type="EMBL" id="SZVO01000026">
    <property type="protein sequence ID" value="TKT85983.1"/>
    <property type="molecule type" value="Genomic_DNA"/>
</dbReference>
<evidence type="ECO:0000313" key="3">
    <source>
        <dbReference type="EMBL" id="TKT85983.1"/>
    </source>
</evidence>
<organism evidence="3 4">
    <name type="scientific">Dyadobacter frigoris</name>
    <dbReference type="NCBI Taxonomy" id="2576211"/>
    <lineage>
        <taxon>Bacteria</taxon>
        <taxon>Pseudomonadati</taxon>
        <taxon>Bacteroidota</taxon>
        <taxon>Cytophagia</taxon>
        <taxon>Cytophagales</taxon>
        <taxon>Spirosomataceae</taxon>
        <taxon>Dyadobacter</taxon>
    </lineage>
</organism>
<evidence type="ECO:0008006" key="5">
    <source>
        <dbReference type="Google" id="ProtNLM"/>
    </source>
</evidence>
<keyword evidence="1 2" id="KW-0238">DNA-binding</keyword>
<dbReference type="InterPro" id="IPR000424">
    <property type="entry name" value="Primosome_PriB/ssb"/>
</dbReference>
<accession>A0A4V6BHE5</accession>
<reference evidence="3 4" key="1">
    <citation type="submission" date="2019-05" db="EMBL/GenBank/DDBJ databases">
        <title>Dyadobacter AR-3-8 sp. nov., isolated from arctic soil.</title>
        <authorList>
            <person name="Chaudhary D.K."/>
        </authorList>
    </citation>
    <scope>NUCLEOTIDE SEQUENCE [LARGE SCALE GENOMIC DNA]</scope>
    <source>
        <strain evidence="3 4">AR-3-8</strain>
    </source>
</reference>
<dbReference type="AlphaFoldDB" id="A0A4V6BHE5"/>
<dbReference type="Gene3D" id="2.40.50.140">
    <property type="entry name" value="Nucleic acid-binding proteins"/>
    <property type="match status" value="1"/>
</dbReference>
<dbReference type="Pfam" id="PF00436">
    <property type="entry name" value="SSB"/>
    <property type="match status" value="1"/>
</dbReference>
<dbReference type="Proteomes" id="UP000304900">
    <property type="component" value="Unassembled WGS sequence"/>
</dbReference>
<keyword evidence="4" id="KW-1185">Reference proteome</keyword>
<dbReference type="GO" id="GO:0003697">
    <property type="term" value="F:single-stranded DNA binding"/>
    <property type="evidence" value="ECO:0007669"/>
    <property type="project" value="InterPro"/>
</dbReference>
<dbReference type="SUPFAM" id="SSF50249">
    <property type="entry name" value="Nucleic acid-binding proteins"/>
    <property type="match status" value="1"/>
</dbReference>
<evidence type="ECO:0000256" key="1">
    <source>
        <dbReference type="ARBA" id="ARBA00023125"/>
    </source>
</evidence>
<dbReference type="InterPro" id="IPR012340">
    <property type="entry name" value="NA-bd_OB-fold"/>
</dbReference>
<dbReference type="OrthoDB" id="1265936at2"/>
<protein>
    <recommendedName>
        <fullName evidence="5">Single-stranded DNA-binding protein</fullName>
    </recommendedName>
</protein>
<comment type="caution">
    <text evidence="3">The sequence shown here is derived from an EMBL/GenBank/DDBJ whole genome shotgun (WGS) entry which is preliminary data.</text>
</comment>
<proteinExistence type="predicted"/>
<evidence type="ECO:0000256" key="2">
    <source>
        <dbReference type="PROSITE-ProRule" id="PRU00252"/>
    </source>
</evidence>
<sequence length="54" mass="6032">MEIVARIVSDAQVSETKSGKKVVNFPVAINDYYKPKNGEGVQTTTFIRLYLLAK</sequence>
<gene>
    <name evidence="3" type="ORF">FDK13_32815</name>
</gene>
<evidence type="ECO:0000313" key="4">
    <source>
        <dbReference type="Proteomes" id="UP000304900"/>
    </source>
</evidence>
<dbReference type="PROSITE" id="PS50935">
    <property type="entry name" value="SSB"/>
    <property type="match status" value="1"/>
</dbReference>
<dbReference type="RefSeq" id="WP_137344257.1">
    <property type="nucleotide sequence ID" value="NZ_SZVO01000026.1"/>
</dbReference>
<name>A0A4V6BHE5_9BACT</name>